<dbReference type="Gene3D" id="3.40.630.30">
    <property type="match status" value="1"/>
</dbReference>
<keyword evidence="5" id="KW-1185">Reference proteome</keyword>
<protein>
    <submittedName>
        <fullName evidence="4">Phosphinothricin acetyltransferase</fullName>
    </submittedName>
</protein>
<dbReference type="InterPro" id="IPR016181">
    <property type="entry name" value="Acyl_CoA_acyltransferase"/>
</dbReference>
<dbReference type="EMBL" id="FMWL01000004">
    <property type="protein sequence ID" value="SCZ78181.1"/>
    <property type="molecule type" value="Genomic_DNA"/>
</dbReference>
<dbReference type="GO" id="GO:0016747">
    <property type="term" value="F:acyltransferase activity, transferring groups other than amino-acyl groups"/>
    <property type="evidence" value="ECO:0007669"/>
    <property type="project" value="InterPro"/>
</dbReference>
<keyword evidence="2" id="KW-0012">Acyltransferase</keyword>
<dbReference type="Pfam" id="PF00583">
    <property type="entry name" value="Acetyltransf_1"/>
    <property type="match status" value="1"/>
</dbReference>
<dbReference type="RefSeq" id="WP_092589936.1">
    <property type="nucleotide sequence ID" value="NZ_FMWL01000004.1"/>
</dbReference>
<organism evidence="4 5">
    <name type="scientific">Acidaminobacter hydrogenoformans DSM 2784</name>
    <dbReference type="NCBI Taxonomy" id="1120920"/>
    <lineage>
        <taxon>Bacteria</taxon>
        <taxon>Bacillati</taxon>
        <taxon>Bacillota</taxon>
        <taxon>Clostridia</taxon>
        <taxon>Peptostreptococcales</taxon>
        <taxon>Acidaminobacteraceae</taxon>
        <taxon>Acidaminobacter</taxon>
    </lineage>
</organism>
<dbReference type="PANTHER" id="PTHR43072:SF23">
    <property type="entry name" value="UPF0039 PROTEIN C11D3.02C"/>
    <property type="match status" value="1"/>
</dbReference>
<accession>A0A1G5RXJ7</accession>
<proteinExistence type="predicted"/>
<evidence type="ECO:0000256" key="2">
    <source>
        <dbReference type="ARBA" id="ARBA00023315"/>
    </source>
</evidence>
<dbReference type="CDD" id="cd04301">
    <property type="entry name" value="NAT_SF"/>
    <property type="match status" value="1"/>
</dbReference>
<dbReference type="InterPro" id="IPR000182">
    <property type="entry name" value="GNAT_dom"/>
</dbReference>
<evidence type="ECO:0000259" key="3">
    <source>
        <dbReference type="PROSITE" id="PS51186"/>
    </source>
</evidence>
<sequence>MTYHIDKMKPEDWPQVAEIYQEGIDTGIATFVSQIPTWEEWDREHIEACRLVARQGEEVLGWTALIQTSDRDSYAGVAELSIYVSPKSKGLGVGTALLNTLIEASEAEGYWTLWAGILIENEASQKLHLKCGFREVGVRWRLGRMEDGSFHDVVLMERRSERY</sequence>
<feature type="domain" description="N-acetyltransferase" evidence="3">
    <location>
        <begin position="3"/>
        <end position="161"/>
    </location>
</feature>
<dbReference type="AlphaFoldDB" id="A0A1G5RXJ7"/>
<gene>
    <name evidence="4" type="ORF">SAMN03080599_01140</name>
</gene>
<dbReference type="SUPFAM" id="SSF55729">
    <property type="entry name" value="Acyl-CoA N-acyltransferases (Nat)"/>
    <property type="match status" value="1"/>
</dbReference>
<evidence type="ECO:0000313" key="4">
    <source>
        <dbReference type="EMBL" id="SCZ78181.1"/>
    </source>
</evidence>
<dbReference type="PANTHER" id="PTHR43072">
    <property type="entry name" value="N-ACETYLTRANSFERASE"/>
    <property type="match status" value="1"/>
</dbReference>
<dbReference type="OrthoDB" id="9798006at2"/>
<dbReference type="STRING" id="1120920.SAMN03080599_01140"/>
<evidence type="ECO:0000256" key="1">
    <source>
        <dbReference type="ARBA" id="ARBA00022679"/>
    </source>
</evidence>
<keyword evidence="1 4" id="KW-0808">Transferase</keyword>
<evidence type="ECO:0000313" key="5">
    <source>
        <dbReference type="Proteomes" id="UP000199208"/>
    </source>
</evidence>
<dbReference type="PROSITE" id="PS51186">
    <property type="entry name" value="GNAT"/>
    <property type="match status" value="1"/>
</dbReference>
<dbReference type="Proteomes" id="UP000199208">
    <property type="component" value="Unassembled WGS sequence"/>
</dbReference>
<name>A0A1G5RXJ7_9FIRM</name>
<reference evidence="4 5" key="1">
    <citation type="submission" date="2016-10" db="EMBL/GenBank/DDBJ databases">
        <authorList>
            <person name="de Groot N.N."/>
        </authorList>
    </citation>
    <scope>NUCLEOTIDE SEQUENCE [LARGE SCALE GENOMIC DNA]</scope>
    <source>
        <strain evidence="4 5">DSM 2784</strain>
    </source>
</reference>